<dbReference type="Pfam" id="PF05768">
    <property type="entry name" value="Glrx-like"/>
    <property type="match status" value="1"/>
</dbReference>
<dbReference type="Gene3D" id="3.40.30.10">
    <property type="entry name" value="Glutaredoxin"/>
    <property type="match status" value="1"/>
</dbReference>
<dbReference type="AlphaFoldDB" id="A0A919UKG0"/>
<keyword evidence="2" id="KW-1185">Reference proteome</keyword>
<gene>
    <name evidence="1" type="ORF">Dac01nite_16770</name>
</gene>
<comment type="caution">
    <text evidence="1">The sequence shown here is derived from an EMBL/GenBank/DDBJ whole genome shotgun (WGS) entry which is preliminary data.</text>
</comment>
<name>A0A919UKG0_9MICO</name>
<dbReference type="EMBL" id="BONR01000003">
    <property type="protein sequence ID" value="GIG54925.1"/>
    <property type="molecule type" value="Genomic_DNA"/>
</dbReference>
<dbReference type="SUPFAM" id="SSF52833">
    <property type="entry name" value="Thioredoxin-like"/>
    <property type="match status" value="1"/>
</dbReference>
<sequence>MAPRVSLLVRAGCHLCADARALVEQECATADVDWREVDVDAHERLAERFGDEVPVVIVDQQVVGFWRIDPARLRAALQAGPGSVHA</sequence>
<evidence type="ECO:0000313" key="1">
    <source>
        <dbReference type="EMBL" id="GIG54925.1"/>
    </source>
</evidence>
<dbReference type="InterPro" id="IPR036249">
    <property type="entry name" value="Thioredoxin-like_sf"/>
</dbReference>
<protein>
    <submittedName>
        <fullName evidence="1">Thioredoxin family protein</fullName>
    </submittedName>
</protein>
<reference evidence="1" key="1">
    <citation type="submission" date="2021-01" db="EMBL/GenBank/DDBJ databases">
        <title>Whole genome shotgun sequence of Demequina activiva NBRC 110675.</title>
        <authorList>
            <person name="Komaki H."/>
            <person name="Tamura T."/>
        </authorList>
    </citation>
    <scope>NUCLEOTIDE SEQUENCE</scope>
    <source>
        <strain evidence="1">NBRC 110675</strain>
    </source>
</reference>
<evidence type="ECO:0000313" key="2">
    <source>
        <dbReference type="Proteomes" id="UP000652354"/>
    </source>
</evidence>
<proteinExistence type="predicted"/>
<dbReference type="RefSeq" id="WP_203655873.1">
    <property type="nucleotide sequence ID" value="NZ_BONR01000003.1"/>
</dbReference>
<dbReference type="InterPro" id="IPR008554">
    <property type="entry name" value="Glutaredoxin-like"/>
</dbReference>
<accession>A0A919UKG0</accession>
<dbReference type="Proteomes" id="UP000652354">
    <property type="component" value="Unassembled WGS sequence"/>
</dbReference>
<organism evidence="1 2">
    <name type="scientific">Demequina activiva</name>
    <dbReference type="NCBI Taxonomy" id="1582364"/>
    <lineage>
        <taxon>Bacteria</taxon>
        <taxon>Bacillati</taxon>
        <taxon>Actinomycetota</taxon>
        <taxon>Actinomycetes</taxon>
        <taxon>Micrococcales</taxon>
        <taxon>Demequinaceae</taxon>
        <taxon>Demequina</taxon>
    </lineage>
</organism>